<dbReference type="GO" id="GO:0017128">
    <property type="term" value="F:phospholipid scramblase activity"/>
    <property type="evidence" value="ECO:0007669"/>
    <property type="project" value="InterPro"/>
</dbReference>
<dbReference type="EMBL" id="PKPP01008974">
    <property type="protein sequence ID" value="PWA49357.1"/>
    <property type="molecule type" value="Genomic_DNA"/>
</dbReference>
<dbReference type="InterPro" id="IPR000719">
    <property type="entry name" value="Prot_kinase_dom"/>
</dbReference>
<dbReference type="AlphaFoldDB" id="A0A2U1LK41"/>
<protein>
    <recommendedName>
        <fullName evidence="4">Phospholipid scramblase</fullName>
    </recommendedName>
</protein>
<evidence type="ECO:0000256" key="4">
    <source>
        <dbReference type="RuleBase" id="RU363116"/>
    </source>
</evidence>
<keyword evidence="7" id="KW-1185">Reference proteome</keyword>
<sequence length="172" mass="18876">MFFGMIRTGLWDVGYVQGMGFALIASLLSRSNLLITRDIEWANPTLGFEQENRYAIVDVTNPEKAAGFIREQSNVNFRQFWSTDIEKTDDQRFAPVAPQQHAVQVCSPSVVHKNIKSANILLDSELSPQLSDSGLASLATDADQGLDDNGYSAPEVSMSGQYSIKSDATVLV</sequence>
<dbReference type="GO" id="GO:0005886">
    <property type="term" value="C:plasma membrane"/>
    <property type="evidence" value="ECO:0007669"/>
    <property type="project" value="TreeGrafter"/>
</dbReference>
<dbReference type="PANTHER" id="PTHR27001:SF510">
    <property type="entry name" value="PROTEIN STRUBBELIG-RECEPTOR FAMILY 6"/>
    <property type="match status" value="1"/>
</dbReference>
<feature type="domain" description="Protein kinase" evidence="5">
    <location>
        <begin position="1"/>
        <end position="172"/>
    </location>
</feature>
<dbReference type="GO" id="GO:0005524">
    <property type="term" value="F:ATP binding"/>
    <property type="evidence" value="ECO:0007669"/>
    <property type="project" value="UniProtKB-KW"/>
</dbReference>
<evidence type="ECO:0000256" key="3">
    <source>
        <dbReference type="ARBA" id="ARBA00022840"/>
    </source>
</evidence>
<dbReference type="Proteomes" id="UP000245207">
    <property type="component" value="Unassembled WGS sequence"/>
</dbReference>
<organism evidence="6 7">
    <name type="scientific">Artemisia annua</name>
    <name type="common">Sweet wormwood</name>
    <dbReference type="NCBI Taxonomy" id="35608"/>
    <lineage>
        <taxon>Eukaryota</taxon>
        <taxon>Viridiplantae</taxon>
        <taxon>Streptophyta</taxon>
        <taxon>Embryophyta</taxon>
        <taxon>Tracheophyta</taxon>
        <taxon>Spermatophyta</taxon>
        <taxon>Magnoliopsida</taxon>
        <taxon>eudicotyledons</taxon>
        <taxon>Gunneridae</taxon>
        <taxon>Pentapetalae</taxon>
        <taxon>asterids</taxon>
        <taxon>campanulids</taxon>
        <taxon>Asterales</taxon>
        <taxon>Asteraceae</taxon>
        <taxon>Asteroideae</taxon>
        <taxon>Anthemideae</taxon>
        <taxon>Artemisiinae</taxon>
        <taxon>Artemisia</taxon>
    </lineage>
</organism>
<comment type="caution">
    <text evidence="6">The sequence shown here is derived from an EMBL/GenBank/DDBJ whole genome shotgun (WGS) entry which is preliminary data.</text>
</comment>
<dbReference type="OrthoDB" id="191150at2759"/>
<dbReference type="SUPFAM" id="SSF56112">
    <property type="entry name" value="Protein kinase-like (PK-like)"/>
    <property type="match status" value="1"/>
</dbReference>
<reference evidence="6 7" key="1">
    <citation type="journal article" date="2018" name="Mol. Plant">
        <title>The genome of Artemisia annua provides insight into the evolution of Asteraceae family and artemisinin biosynthesis.</title>
        <authorList>
            <person name="Shen Q."/>
            <person name="Zhang L."/>
            <person name="Liao Z."/>
            <person name="Wang S."/>
            <person name="Yan T."/>
            <person name="Shi P."/>
            <person name="Liu M."/>
            <person name="Fu X."/>
            <person name="Pan Q."/>
            <person name="Wang Y."/>
            <person name="Lv Z."/>
            <person name="Lu X."/>
            <person name="Zhang F."/>
            <person name="Jiang W."/>
            <person name="Ma Y."/>
            <person name="Chen M."/>
            <person name="Hao X."/>
            <person name="Li L."/>
            <person name="Tang Y."/>
            <person name="Lv G."/>
            <person name="Zhou Y."/>
            <person name="Sun X."/>
            <person name="Brodelius P.E."/>
            <person name="Rose J.K.C."/>
            <person name="Tang K."/>
        </authorList>
    </citation>
    <scope>NUCLEOTIDE SEQUENCE [LARGE SCALE GENOMIC DNA]</scope>
    <source>
        <strain evidence="7">cv. Huhao1</strain>
        <tissue evidence="6">Leaf</tissue>
    </source>
</reference>
<proteinExistence type="inferred from homology"/>
<evidence type="ECO:0000313" key="6">
    <source>
        <dbReference type="EMBL" id="PWA49357.1"/>
    </source>
</evidence>
<dbReference type="Pfam" id="PF07714">
    <property type="entry name" value="PK_Tyr_Ser-Thr"/>
    <property type="match status" value="1"/>
</dbReference>
<evidence type="ECO:0000256" key="1">
    <source>
        <dbReference type="ARBA" id="ARBA00005350"/>
    </source>
</evidence>
<dbReference type="Pfam" id="PF03803">
    <property type="entry name" value="Scramblase"/>
    <property type="match status" value="1"/>
</dbReference>
<dbReference type="InterPro" id="IPR001245">
    <property type="entry name" value="Ser-Thr/Tyr_kinase_cat_dom"/>
</dbReference>
<accession>A0A2U1LK41</accession>
<evidence type="ECO:0000259" key="5">
    <source>
        <dbReference type="PROSITE" id="PS50011"/>
    </source>
</evidence>
<gene>
    <name evidence="6" type="ORF">CTI12_AA482480</name>
</gene>
<comment type="similarity">
    <text evidence="1 4">Belongs to the phospholipid scramblase family.</text>
</comment>
<keyword evidence="3" id="KW-0067">ATP-binding</keyword>
<dbReference type="PANTHER" id="PTHR27001">
    <property type="entry name" value="OS01G0253100 PROTEIN"/>
    <property type="match status" value="1"/>
</dbReference>
<dbReference type="InterPro" id="IPR011009">
    <property type="entry name" value="Kinase-like_dom_sf"/>
</dbReference>
<dbReference type="GO" id="GO:0004672">
    <property type="term" value="F:protein kinase activity"/>
    <property type="evidence" value="ECO:0007669"/>
    <property type="project" value="InterPro"/>
</dbReference>
<dbReference type="Gene3D" id="1.10.510.10">
    <property type="entry name" value="Transferase(Phosphotransferase) domain 1"/>
    <property type="match status" value="1"/>
</dbReference>
<evidence type="ECO:0000313" key="7">
    <source>
        <dbReference type="Proteomes" id="UP000245207"/>
    </source>
</evidence>
<dbReference type="PROSITE" id="PS50011">
    <property type="entry name" value="PROTEIN_KINASE_DOM"/>
    <property type="match status" value="1"/>
</dbReference>
<evidence type="ECO:0000256" key="2">
    <source>
        <dbReference type="ARBA" id="ARBA00022741"/>
    </source>
</evidence>
<dbReference type="STRING" id="35608.A0A2U1LK41"/>
<keyword evidence="2" id="KW-0547">Nucleotide-binding</keyword>
<dbReference type="InterPro" id="IPR005552">
    <property type="entry name" value="Scramblase"/>
</dbReference>
<name>A0A2U1LK41_ARTAN</name>